<protein>
    <recommendedName>
        <fullName evidence="4">Secretion system C-terminal sorting domain-containing protein</fullName>
    </recommendedName>
</protein>
<dbReference type="InterPro" id="IPR026444">
    <property type="entry name" value="Secre_tail"/>
</dbReference>
<dbReference type="Pfam" id="PF18962">
    <property type="entry name" value="Por_Secre_tail"/>
    <property type="match status" value="1"/>
</dbReference>
<dbReference type="AlphaFoldDB" id="A0A2V4CGJ3"/>
<dbReference type="PANTHER" id="PTHR47566:SF1">
    <property type="entry name" value="PROTEIN NUD1"/>
    <property type="match status" value="1"/>
</dbReference>
<evidence type="ECO:0000256" key="2">
    <source>
        <dbReference type="ARBA" id="ARBA00022729"/>
    </source>
</evidence>
<gene>
    <name evidence="5" type="ORF">DMB68_10395</name>
</gene>
<keyword evidence="2" id="KW-0732">Signal</keyword>
<dbReference type="EMBL" id="QJHL01000002">
    <property type="protein sequence ID" value="PXY45104.1"/>
    <property type="molecule type" value="Genomic_DNA"/>
</dbReference>
<name>A0A2V4CGJ3_9FLAO</name>
<keyword evidence="1" id="KW-0433">Leucine-rich repeat</keyword>
<dbReference type="Gene3D" id="3.80.10.10">
    <property type="entry name" value="Ribonuclease Inhibitor"/>
    <property type="match status" value="1"/>
</dbReference>
<dbReference type="GO" id="GO:0035591">
    <property type="term" value="F:signaling adaptor activity"/>
    <property type="evidence" value="ECO:0007669"/>
    <property type="project" value="TreeGrafter"/>
</dbReference>
<accession>A0A2V4CGJ3</accession>
<evidence type="ECO:0000256" key="1">
    <source>
        <dbReference type="ARBA" id="ARBA00022614"/>
    </source>
</evidence>
<dbReference type="InterPro" id="IPR032675">
    <property type="entry name" value="LRR_dom_sf"/>
</dbReference>
<evidence type="ECO:0000313" key="6">
    <source>
        <dbReference type="Proteomes" id="UP000247681"/>
    </source>
</evidence>
<dbReference type="PANTHER" id="PTHR47566">
    <property type="match status" value="1"/>
</dbReference>
<evidence type="ECO:0000256" key="3">
    <source>
        <dbReference type="ARBA" id="ARBA00022737"/>
    </source>
</evidence>
<dbReference type="SUPFAM" id="SSF52058">
    <property type="entry name" value="L domain-like"/>
    <property type="match status" value="1"/>
</dbReference>
<reference evidence="5 6" key="1">
    <citation type="submission" date="2018-05" db="EMBL/GenBank/DDBJ databases">
        <title>Flavobacterium sp. strain IMCC34758, incomplete genome.</title>
        <authorList>
            <person name="Joung Y."/>
        </authorList>
    </citation>
    <scope>NUCLEOTIDE SEQUENCE [LARGE SCALE GENOMIC DNA]</scope>
    <source>
        <strain evidence="5 6">IMCC34758</strain>
    </source>
</reference>
<sequence>MFLRKDLKNLYCDNNKLTTLDISENTALKALICDYNQLATLNTSKNTALTQLTCSSNPLTSLDLSNNTALLHLQCFYSPLTTLDLSMNTALQNLSCYSGSLTTLDLSKNIALKSLDCHSNSLTTLDISKNIALETLHCYSNQLTSLNLKNGKNTVLTNLNCKSNSTLSCIEVDDVSYSNTNWNLYKDATAIFSLSCPTLGTSETVFDKIAVYPNPVKGELHIDNSTLEKATVYDALGKLMTTTKFTKNTTNNNINLAGLQNGIYYIYLENEGASIVKKIIVK</sequence>
<evidence type="ECO:0000313" key="5">
    <source>
        <dbReference type="EMBL" id="PXY45104.1"/>
    </source>
</evidence>
<evidence type="ECO:0000259" key="4">
    <source>
        <dbReference type="Pfam" id="PF18962"/>
    </source>
</evidence>
<keyword evidence="6" id="KW-1185">Reference proteome</keyword>
<proteinExistence type="predicted"/>
<keyword evidence="3" id="KW-0677">Repeat</keyword>
<dbReference type="Proteomes" id="UP000247681">
    <property type="component" value="Unassembled WGS sequence"/>
</dbReference>
<organism evidence="5 6">
    <name type="scientific">Flavobacterium hydrophilum</name>
    <dbReference type="NCBI Taxonomy" id="2211445"/>
    <lineage>
        <taxon>Bacteria</taxon>
        <taxon>Pseudomonadati</taxon>
        <taxon>Bacteroidota</taxon>
        <taxon>Flavobacteriia</taxon>
        <taxon>Flavobacteriales</taxon>
        <taxon>Flavobacteriaceae</taxon>
        <taxon>Flavobacterium</taxon>
    </lineage>
</organism>
<dbReference type="NCBIfam" id="TIGR04183">
    <property type="entry name" value="Por_Secre_tail"/>
    <property type="match status" value="1"/>
</dbReference>
<dbReference type="OrthoDB" id="3179827at2"/>
<feature type="domain" description="Secretion system C-terminal sorting" evidence="4">
    <location>
        <begin position="211"/>
        <end position="281"/>
    </location>
</feature>
<comment type="caution">
    <text evidence="5">The sequence shown here is derived from an EMBL/GenBank/DDBJ whole genome shotgun (WGS) entry which is preliminary data.</text>
</comment>
<dbReference type="InterPro" id="IPR052574">
    <property type="entry name" value="CDIRP"/>
</dbReference>